<dbReference type="KEGG" id="tsa:AciPR4_2024"/>
<sequence length="190" mass="19260">MSINVAGKYSAAPAKAYSIVWNTVFVIAGSMFIAICAHIAVPLPFSPVPMTLQPFAVILMGMMLGPVAGSAAAAAYLFEGLAGAPVFTTHGPGGLLQLLGPTGGYLMSYPFAAAIAGALFACRRTFFAGALAGTAAMALVFLSGAVWFATLTHAPAHAVWIASVAPFLPGEVVKICAAAGIASALPNFRN</sequence>
<dbReference type="Gene3D" id="1.10.1760.20">
    <property type="match status" value="1"/>
</dbReference>
<dbReference type="EMBL" id="CP002467">
    <property type="protein sequence ID" value="ADV82828.1"/>
    <property type="molecule type" value="Genomic_DNA"/>
</dbReference>
<dbReference type="AlphaFoldDB" id="E8V7B5"/>
<protein>
    <recommendedName>
        <fullName evidence="2">Biotin transporter</fullName>
    </recommendedName>
</protein>
<dbReference type="STRING" id="401053.AciPR4_2024"/>
<keyword evidence="2" id="KW-1003">Cell membrane</keyword>
<feature type="transmembrane region" description="Helical" evidence="3">
    <location>
        <begin position="98"/>
        <end position="119"/>
    </location>
</feature>
<feature type="transmembrane region" description="Helical" evidence="3">
    <location>
        <begin position="20"/>
        <end position="43"/>
    </location>
</feature>
<feature type="transmembrane region" description="Helical" evidence="3">
    <location>
        <begin position="160"/>
        <end position="185"/>
    </location>
</feature>
<dbReference type="GO" id="GO:0005886">
    <property type="term" value="C:plasma membrane"/>
    <property type="evidence" value="ECO:0007669"/>
    <property type="project" value="UniProtKB-SubCell"/>
</dbReference>
<dbReference type="HOGENOM" id="CLU_077931_2_0_0"/>
<comment type="subcellular location">
    <subcellularLocation>
        <location evidence="2">Cell membrane</location>
        <topology evidence="2">Multi-pass membrane protein</topology>
    </subcellularLocation>
</comment>
<evidence type="ECO:0000313" key="4">
    <source>
        <dbReference type="EMBL" id="ADV82828.1"/>
    </source>
</evidence>
<accession>E8V7B5</accession>
<keyword evidence="3" id="KW-0812">Transmembrane</keyword>
<keyword evidence="2 3" id="KW-0472">Membrane</keyword>
<reference evidence="4 5" key="1">
    <citation type="journal article" date="2012" name="Stand. Genomic Sci.">
        <title>Complete genome sequence of Terriglobus saanensis type strain SP1PR4(T), an Acidobacteria from tundra soil.</title>
        <authorList>
            <person name="Rawat S.R."/>
            <person name="Mannisto M.K."/>
            <person name="Starovoytov V."/>
            <person name="Goodwin L."/>
            <person name="Nolan M."/>
            <person name="Hauser L."/>
            <person name="Land M."/>
            <person name="Davenport K.W."/>
            <person name="Woyke T."/>
            <person name="Haggblom M.M."/>
        </authorList>
    </citation>
    <scope>NUCLEOTIDE SEQUENCE</scope>
    <source>
        <strain evidence="5">ATCC BAA-1853 / DSM 23119 / SP1PR4</strain>
    </source>
</reference>
<keyword evidence="5" id="KW-1185">Reference proteome</keyword>
<dbReference type="Pfam" id="PF02632">
    <property type="entry name" value="BioY"/>
    <property type="match status" value="1"/>
</dbReference>
<evidence type="ECO:0000256" key="1">
    <source>
        <dbReference type="ARBA" id="ARBA00010692"/>
    </source>
</evidence>
<dbReference type="PANTHER" id="PTHR34295">
    <property type="entry name" value="BIOTIN TRANSPORTER BIOY"/>
    <property type="match status" value="1"/>
</dbReference>
<name>E8V7B5_TERSS</name>
<dbReference type="Proteomes" id="UP000006844">
    <property type="component" value="Chromosome"/>
</dbReference>
<evidence type="ECO:0000256" key="3">
    <source>
        <dbReference type="SAM" id="Phobius"/>
    </source>
</evidence>
<organism evidence="4 5">
    <name type="scientific">Terriglobus saanensis (strain ATCC BAA-1853 / DSM 23119 / SP1PR4)</name>
    <dbReference type="NCBI Taxonomy" id="401053"/>
    <lineage>
        <taxon>Bacteria</taxon>
        <taxon>Pseudomonadati</taxon>
        <taxon>Acidobacteriota</taxon>
        <taxon>Terriglobia</taxon>
        <taxon>Terriglobales</taxon>
        <taxon>Acidobacteriaceae</taxon>
        <taxon>Terriglobus</taxon>
    </lineage>
</organism>
<proteinExistence type="inferred from homology"/>
<feature type="transmembrane region" description="Helical" evidence="3">
    <location>
        <begin position="55"/>
        <end position="78"/>
    </location>
</feature>
<dbReference type="PIRSF" id="PIRSF016661">
    <property type="entry name" value="BioY"/>
    <property type="match status" value="1"/>
</dbReference>
<dbReference type="RefSeq" id="WP_013568561.1">
    <property type="nucleotide sequence ID" value="NC_014963.1"/>
</dbReference>
<dbReference type="eggNOG" id="COG1268">
    <property type="taxonomic scope" value="Bacteria"/>
</dbReference>
<dbReference type="InterPro" id="IPR003784">
    <property type="entry name" value="BioY"/>
</dbReference>
<feature type="transmembrane region" description="Helical" evidence="3">
    <location>
        <begin position="126"/>
        <end position="148"/>
    </location>
</feature>
<dbReference type="GO" id="GO:0015225">
    <property type="term" value="F:biotin transmembrane transporter activity"/>
    <property type="evidence" value="ECO:0007669"/>
    <property type="project" value="UniProtKB-UniRule"/>
</dbReference>
<evidence type="ECO:0000313" key="5">
    <source>
        <dbReference type="Proteomes" id="UP000006844"/>
    </source>
</evidence>
<comment type="similarity">
    <text evidence="1 2">Belongs to the BioY family.</text>
</comment>
<evidence type="ECO:0000256" key="2">
    <source>
        <dbReference type="PIRNR" id="PIRNR016661"/>
    </source>
</evidence>
<keyword evidence="3" id="KW-1133">Transmembrane helix</keyword>
<gene>
    <name evidence="4" type="ordered locus">AciPR4_2024</name>
</gene>
<keyword evidence="2" id="KW-0813">Transport</keyword>
<dbReference type="PANTHER" id="PTHR34295:SF1">
    <property type="entry name" value="BIOTIN TRANSPORTER BIOY"/>
    <property type="match status" value="1"/>
</dbReference>